<dbReference type="Gene3D" id="1.10.10.60">
    <property type="entry name" value="Homeodomain-like"/>
    <property type="match status" value="1"/>
</dbReference>
<dbReference type="SMART" id="SM00342">
    <property type="entry name" value="HTH_ARAC"/>
    <property type="match status" value="1"/>
</dbReference>
<sequence length="72" mass="8375">MVDETRRDLAEQFLSQTDLPLVEVSRLLGYRHQSAFSRAFRRWHDIPPLQWRRGRTHDANPGSVSAAFQPSL</sequence>
<feature type="domain" description="HTH araC/xylS-type" evidence="4">
    <location>
        <begin position="1"/>
        <end position="54"/>
    </location>
</feature>
<keyword evidence="2" id="KW-0238">DNA-binding</keyword>
<dbReference type="PANTHER" id="PTHR47894">
    <property type="entry name" value="HTH-TYPE TRANSCRIPTIONAL REGULATOR GADX"/>
    <property type="match status" value="1"/>
</dbReference>
<gene>
    <name evidence="5" type="ORF">JWS13_20130</name>
</gene>
<proteinExistence type="predicted"/>
<keyword evidence="1" id="KW-0805">Transcription regulation</keyword>
<evidence type="ECO:0000256" key="1">
    <source>
        <dbReference type="ARBA" id="ARBA00023015"/>
    </source>
</evidence>
<accession>A0A974W5J7</accession>
<name>A0A974W5J7_9NOCA</name>
<keyword evidence="3" id="KW-0804">Transcription</keyword>
<reference evidence="5 6" key="2">
    <citation type="journal article" date="2022" name="Arch. Microbiol.">
        <title>Rhodococcus pseudokoreensis sp. nov. isolated from the rhizosphere of young M26 apple rootstocks.</title>
        <authorList>
            <person name="Kampfer P."/>
            <person name="Glaeser S.P."/>
            <person name="Blom J."/>
            <person name="Wolf J."/>
            <person name="Benning S."/>
            <person name="Schloter M."/>
            <person name="Neumann-Schaal M."/>
        </authorList>
    </citation>
    <scope>NUCLEOTIDE SEQUENCE [LARGE SCALE GENOMIC DNA]</scope>
    <source>
        <strain evidence="5 6">R79</strain>
    </source>
</reference>
<organism evidence="5 6">
    <name type="scientific">Rhodococcus pseudokoreensis</name>
    <dbReference type="NCBI Taxonomy" id="2811421"/>
    <lineage>
        <taxon>Bacteria</taxon>
        <taxon>Bacillati</taxon>
        <taxon>Actinomycetota</taxon>
        <taxon>Actinomycetes</taxon>
        <taxon>Mycobacteriales</taxon>
        <taxon>Nocardiaceae</taxon>
        <taxon>Rhodococcus</taxon>
    </lineage>
</organism>
<evidence type="ECO:0000313" key="5">
    <source>
        <dbReference type="EMBL" id="QSE90768.1"/>
    </source>
</evidence>
<evidence type="ECO:0000256" key="3">
    <source>
        <dbReference type="ARBA" id="ARBA00023163"/>
    </source>
</evidence>
<dbReference type="InterPro" id="IPR009057">
    <property type="entry name" value="Homeodomain-like_sf"/>
</dbReference>
<dbReference type="EMBL" id="CP070619">
    <property type="protein sequence ID" value="QSE90768.1"/>
    <property type="molecule type" value="Genomic_DNA"/>
</dbReference>
<dbReference type="Pfam" id="PF12833">
    <property type="entry name" value="HTH_18"/>
    <property type="match status" value="1"/>
</dbReference>
<dbReference type="SUPFAM" id="SSF46689">
    <property type="entry name" value="Homeodomain-like"/>
    <property type="match status" value="1"/>
</dbReference>
<evidence type="ECO:0000259" key="4">
    <source>
        <dbReference type="PROSITE" id="PS01124"/>
    </source>
</evidence>
<dbReference type="InterPro" id="IPR018060">
    <property type="entry name" value="HTH_AraC"/>
</dbReference>
<reference evidence="5 6" key="1">
    <citation type="journal article" date="2021" name="Microbiol. Resour. Announc.">
        <title>Complete Genome Sequences of Two Rhodococcus sp. Strains with Large and Linear Chromosomes, Isolated from Apple Rhizosphere.</title>
        <authorList>
            <person name="Benning S."/>
            <person name="Brugnone N."/>
            <person name="Siani R."/>
            <person name="Kublik S."/>
            <person name="Schloter M."/>
            <person name="Rad V."/>
        </authorList>
    </citation>
    <scope>NUCLEOTIDE SEQUENCE [LARGE SCALE GENOMIC DNA]</scope>
    <source>
        <strain evidence="5 6">R79</strain>
    </source>
</reference>
<dbReference type="PROSITE" id="PS01124">
    <property type="entry name" value="HTH_ARAC_FAMILY_2"/>
    <property type="match status" value="1"/>
</dbReference>
<evidence type="ECO:0000313" key="6">
    <source>
        <dbReference type="Proteomes" id="UP000662986"/>
    </source>
</evidence>
<dbReference type="Proteomes" id="UP000662986">
    <property type="component" value="Chromosome"/>
</dbReference>
<dbReference type="PANTHER" id="PTHR47894:SF4">
    <property type="entry name" value="HTH-TYPE TRANSCRIPTIONAL REGULATOR GADX"/>
    <property type="match status" value="1"/>
</dbReference>
<keyword evidence="6" id="KW-1185">Reference proteome</keyword>
<evidence type="ECO:0000256" key="2">
    <source>
        <dbReference type="ARBA" id="ARBA00023125"/>
    </source>
</evidence>
<protein>
    <submittedName>
        <fullName evidence="5">Helix-turn-helix domain-containing protein</fullName>
    </submittedName>
</protein>